<proteinExistence type="predicted"/>
<protein>
    <submittedName>
        <fullName evidence="1">Uncharacterized protein</fullName>
    </submittedName>
</protein>
<dbReference type="RefSeq" id="WP_139114757.1">
    <property type="nucleotide sequence ID" value="NZ_CP023449.1"/>
</dbReference>
<dbReference type="Proteomes" id="UP000218934">
    <property type="component" value="Unassembled WGS sequence"/>
</dbReference>
<reference evidence="1 2" key="1">
    <citation type="submission" date="2017-09" db="EMBL/GenBank/DDBJ databases">
        <title>The Catabolism of 3,6-Dichlorosalicylic acid is Initiated by the Cytochrome P450 Monooxygenase DsmABC in Rhizorhabdus dicambivorans Ndbn-20.</title>
        <authorList>
            <person name="Na L."/>
        </authorList>
    </citation>
    <scope>NUCLEOTIDE SEQUENCE [LARGE SCALE GENOMIC DNA]</scope>
    <source>
        <strain evidence="1 2">Ndbn-20m</strain>
    </source>
</reference>
<comment type="caution">
    <text evidence="1">The sequence shown here is derived from an EMBL/GenBank/DDBJ whole genome shotgun (WGS) entry which is preliminary data.</text>
</comment>
<name>A0A2A4FTJ8_9SPHN</name>
<evidence type="ECO:0000313" key="1">
    <source>
        <dbReference type="EMBL" id="PCE40768.1"/>
    </source>
</evidence>
<accession>A0A2A4FTJ8</accession>
<evidence type="ECO:0000313" key="2">
    <source>
        <dbReference type="Proteomes" id="UP000218934"/>
    </source>
</evidence>
<dbReference type="AlphaFoldDB" id="A0A2A4FTJ8"/>
<dbReference type="EMBL" id="NWUF01000023">
    <property type="protein sequence ID" value="PCE40768.1"/>
    <property type="molecule type" value="Genomic_DNA"/>
</dbReference>
<gene>
    <name evidence="1" type="ORF">COO09_18820</name>
</gene>
<keyword evidence="2" id="KW-1185">Reference proteome</keyword>
<organism evidence="1 2">
    <name type="scientific">Rhizorhabdus dicambivorans</name>
    <dbReference type="NCBI Taxonomy" id="1850238"/>
    <lineage>
        <taxon>Bacteria</taxon>
        <taxon>Pseudomonadati</taxon>
        <taxon>Pseudomonadota</taxon>
        <taxon>Alphaproteobacteria</taxon>
        <taxon>Sphingomonadales</taxon>
        <taxon>Sphingomonadaceae</taxon>
        <taxon>Rhizorhabdus</taxon>
    </lineage>
</organism>
<sequence length="68" mass="7442">MSDLDYYRERLAQESQAARSANCPEAEMIHRSLAAAYARKALGALQDREDGAEAVHGKVVGLRPVRTA</sequence>